<dbReference type="Proteomes" id="UP000003786">
    <property type="component" value="Chromosome 1"/>
</dbReference>
<organism evidence="1 2">
    <name type="scientific">Theileria orientalis strain Shintoku</name>
    <dbReference type="NCBI Taxonomy" id="869250"/>
    <lineage>
        <taxon>Eukaryota</taxon>
        <taxon>Sar</taxon>
        <taxon>Alveolata</taxon>
        <taxon>Apicomplexa</taxon>
        <taxon>Aconoidasida</taxon>
        <taxon>Piroplasmida</taxon>
        <taxon>Theileriidae</taxon>
        <taxon>Theileria</taxon>
    </lineage>
</organism>
<keyword evidence="2" id="KW-1185">Reference proteome</keyword>
<dbReference type="KEGG" id="tot:TOT_010001327"/>
<dbReference type="EMBL" id="AP011946">
    <property type="protein sequence ID" value="BAM39468.1"/>
    <property type="molecule type" value="Genomic_DNA"/>
</dbReference>
<sequence>MNLCAQNEQLNRIKRDLNESHDKVTITEKLVDRYVSAIGWISSTMKWNNSVKLDIKDSEASFNELGRSVTTSCGCTTSEGCCKSNSSLNQPVRDLFNHTTQGLSSFLASMKNNRVKTDLISNMIVHQNTELDKINSSALSLRDRVSTINKTLKE</sequence>
<evidence type="ECO:0008006" key="3">
    <source>
        <dbReference type="Google" id="ProtNLM"/>
    </source>
</evidence>
<reference evidence="1 2" key="1">
    <citation type="journal article" date="2012" name="MBio">
        <title>Comparative genome analysis of three eukaryotic parasites with differing abilities to transform leukocytes reveals key mediators of Theileria-induced leukocyte transformation.</title>
        <authorList>
            <person name="Hayashida K."/>
            <person name="Hara Y."/>
            <person name="Abe T."/>
            <person name="Yamasaki C."/>
            <person name="Toyoda A."/>
            <person name="Kosuge T."/>
            <person name="Suzuki Y."/>
            <person name="Sato Y."/>
            <person name="Kawashima S."/>
            <person name="Katayama T."/>
            <person name="Wakaguri H."/>
            <person name="Inoue N."/>
            <person name="Homma K."/>
            <person name="Tada-Umezaki M."/>
            <person name="Yagi Y."/>
            <person name="Fujii Y."/>
            <person name="Habara T."/>
            <person name="Kanehisa M."/>
            <person name="Watanabe H."/>
            <person name="Ito K."/>
            <person name="Gojobori T."/>
            <person name="Sugawara H."/>
            <person name="Imanishi T."/>
            <person name="Weir W."/>
            <person name="Gardner M."/>
            <person name="Pain A."/>
            <person name="Shiels B."/>
            <person name="Hattori M."/>
            <person name="Nene V."/>
            <person name="Sugimoto C."/>
        </authorList>
    </citation>
    <scope>NUCLEOTIDE SEQUENCE [LARGE SCALE GENOMIC DNA]</scope>
    <source>
        <strain evidence="1 2">Shintoku</strain>
    </source>
</reference>
<evidence type="ECO:0000313" key="1">
    <source>
        <dbReference type="EMBL" id="BAM39468.1"/>
    </source>
</evidence>
<proteinExistence type="predicted"/>
<dbReference type="GeneID" id="20714126"/>
<name>J4C7Q9_THEOR</name>
<accession>J4C7Q9</accession>
<dbReference type="OMA" id="GWICSSV"/>
<dbReference type="VEuPathDB" id="PiroplasmaDB:TOT_010001327"/>
<protein>
    <recommendedName>
        <fullName evidence="3">t-SNARE coiled-coil homology domain-containing protein</fullName>
    </recommendedName>
</protein>
<dbReference type="AlphaFoldDB" id="J4C7Q9"/>
<dbReference type="OrthoDB" id="361317at2759"/>
<dbReference type="RefSeq" id="XP_009689769.1">
    <property type="nucleotide sequence ID" value="XM_009691474.1"/>
</dbReference>
<evidence type="ECO:0000313" key="2">
    <source>
        <dbReference type="Proteomes" id="UP000003786"/>
    </source>
</evidence>
<dbReference type="eggNOG" id="ENOG502TN60">
    <property type="taxonomic scope" value="Eukaryota"/>
</dbReference>
<gene>
    <name evidence="1" type="ORF">TOT_010001327</name>
</gene>